<reference evidence="3" key="1">
    <citation type="submission" date="2017-11" db="EMBL/GenBank/DDBJ databases">
        <authorList>
            <person name="Seth-Smith MB H."/>
        </authorList>
    </citation>
    <scope>NUCLEOTIDE SEQUENCE [LARGE SCALE GENOMIC DNA]</scope>
</reference>
<dbReference type="AlphaFoldDB" id="A0A3B0PWC7"/>
<gene>
    <name evidence="2" type="ORF">C834K_0732</name>
</gene>
<evidence type="ECO:0000256" key="1">
    <source>
        <dbReference type="SAM" id="SignalP"/>
    </source>
</evidence>
<dbReference type="Proteomes" id="UP000258476">
    <property type="component" value="Chromosome"/>
</dbReference>
<keyword evidence="1" id="KW-0732">Signal</keyword>
<protein>
    <recommendedName>
        <fullName evidence="4">Lipoprotein</fullName>
    </recommendedName>
</protein>
<feature type="signal peptide" evidence="1">
    <location>
        <begin position="1"/>
        <end position="25"/>
    </location>
</feature>
<proteinExistence type="predicted"/>
<dbReference type="KEGG" id="chla:C834K_0732"/>
<evidence type="ECO:0000313" key="3">
    <source>
        <dbReference type="Proteomes" id="UP000258476"/>
    </source>
</evidence>
<dbReference type="EMBL" id="LS992154">
    <property type="protein sequence ID" value="SYX09176.1"/>
    <property type="molecule type" value="Genomic_DNA"/>
</dbReference>
<sequence>MIKRFFIYSLTTAFLSLICCSHIFSETIETIMQEPVEKRSSRMDCCFDSISDGDRECLADQLDSLFQVLVEEGQELYHDLALVCKNENIELESNEQAIELMKESPSGQRILQACRNIFSCLHISSEELNNENLSFDVLLQKLDEIANIWRYYRHSKDMEYAYKDLEMREKELDFKKDLLAWQKEKADKELAWKRERYARDMVTHKR</sequence>
<name>A0A3B0PWC7_9CHLA</name>
<feature type="chain" id="PRO_5017449530" description="Lipoprotein" evidence="1">
    <location>
        <begin position="26"/>
        <end position="206"/>
    </location>
</feature>
<accession>A0A3B0PWC7</accession>
<keyword evidence="3" id="KW-1185">Reference proteome</keyword>
<evidence type="ECO:0000313" key="2">
    <source>
        <dbReference type="EMBL" id="SYX09176.1"/>
    </source>
</evidence>
<organism evidence="2 3">
    <name type="scientific">Chlamydia poikilotherma</name>
    <dbReference type="NCBI Taxonomy" id="1967783"/>
    <lineage>
        <taxon>Bacteria</taxon>
        <taxon>Pseudomonadati</taxon>
        <taxon>Chlamydiota</taxon>
        <taxon>Chlamydiia</taxon>
        <taxon>Chlamydiales</taxon>
        <taxon>Chlamydiaceae</taxon>
        <taxon>Chlamydia/Chlamydophila group</taxon>
        <taxon>Chlamydia</taxon>
    </lineage>
</organism>
<evidence type="ECO:0008006" key="4">
    <source>
        <dbReference type="Google" id="ProtNLM"/>
    </source>
</evidence>